<protein>
    <submittedName>
        <fullName evidence="2">Uncharacterized protein</fullName>
    </submittedName>
</protein>
<evidence type="ECO:0000313" key="2">
    <source>
        <dbReference type="EMBL" id="KAK8881127.1"/>
    </source>
</evidence>
<dbReference type="Proteomes" id="UP001470230">
    <property type="component" value="Unassembled WGS sequence"/>
</dbReference>
<feature type="coiled-coil region" evidence="1">
    <location>
        <begin position="461"/>
        <end position="488"/>
    </location>
</feature>
<accession>A0ABR2JQX3</accession>
<reference evidence="2 3" key="1">
    <citation type="submission" date="2024-04" db="EMBL/GenBank/DDBJ databases">
        <title>Tritrichomonas musculus Genome.</title>
        <authorList>
            <person name="Alves-Ferreira E."/>
            <person name="Grigg M."/>
            <person name="Lorenzi H."/>
            <person name="Galac M."/>
        </authorList>
    </citation>
    <scope>NUCLEOTIDE SEQUENCE [LARGE SCALE GENOMIC DNA]</scope>
    <source>
        <strain evidence="2 3">EAF2021</strain>
    </source>
</reference>
<keyword evidence="1" id="KW-0175">Coiled coil</keyword>
<feature type="coiled-coil region" evidence="1">
    <location>
        <begin position="176"/>
        <end position="403"/>
    </location>
</feature>
<sequence>MIKENFPLFFKKDDVYSSSSEYADLSESDSSCKPNFESKSKDFPNVFNLFPLNENDILSEDQFNQMQDEILKAGQKLEPLIQAYVQNHKKSSSFLPIHNLFDLFKRELKMNLIIRQHLIKEKASKQEIINKFNQLESQKNEFFQNLSQKTNQKITNFNDVTNLIDQHNESNTEQKTDFISKELTNLKEKNEKLSQQNKLIQDSLNNKEMEKSIEMAQLLSTIQNSKQQISKFEIQFKQQNFQISQLKSKIEKKKQKNILLKNSISELNSLHEAQLKNLNEKVLSYEKVLNDSNIEKENLKREKEEQKEKIEKCANEIDLLKNSINKIEAIEKENFSIKQKNKELNQQLKECLNKIQDDEIVYKKASKILIRMKKKNKYFRKVIKELNSQINAKDEEKEKNDQNVIKLNSKINKLQKIHQKEIELIKAQHLEQSKQTNDKLLILEEKFYSIQKNYSFCAEENKRLQYQLKQSSKDINRLESENARLYAKLEKIAYLNESNVIGKEGEEEEEEIYS</sequence>
<proteinExistence type="predicted"/>
<organism evidence="2 3">
    <name type="scientific">Tritrichomonas musculus</name>
    <dbReference type="NCBI Taxonomy" id="1915356"/>
    <lineage>
        <taxon>Eukaryota</taxon>
        <taxon>Metamonada</taxon>
        <taxon>Parabasalia</taxon>
        <taxon>Tritrichomonadida</taxon>
        <taxon>Tritrichomonadidae</taxon>
        <taxon>Tritrichomonas</taxon>
    </lineage>
</organism>
<keyword evidence="3" id="KW-1185">Reference proteome</keyword>
<dbReference type="EMBL" id="JAPFFF010000010">
    <property type="protein sequence ID" value="KAK8881127.1"/>
    <property type="molecule type" value="Genomic_DNA"/>
</dbReference>
<evidence type="ECO:0000313" key="3">
    <source>
        <dbReference type="Proteomes" id="UP001470230"/>
    </source>
</evidence>
<comment type="caution">
    <text evidence="2">The sequence shown here is derived from an EMBL/GenBank/DDBJ whole genome shotgun (WGS) entry which is preliminary data.</text>
</comment>
<name>A0ABR2JQX3_9EUKA</name>
<evidence type="ECO:0000256" key="1">
    <source>
        <dbReference type="SAM" id="Coils"/>
    </source>
</evidence>
<gene>
    <name evidence="2" type="ORF">M9Y10_003856</name>
</gene>